<gene>
    <name evidence="4" type="ORF">CANVERA_P0022</name>
</gene>
<dbReference type="Proteomes" id="UP001152885">
    <property type="component" value="Unassembled WGS sequence"/>
</dbReference>
<dbReference type="SUPFAM" id="SSF50978">
    <property type="entry name" value="WD40 repeat-like"/>
    <property type="match status" value="1"/>
</dbReference>
<keyword evidence="1 3" id="KW-0853">WD repeat</keyword>
<evidence type="ECO:0000313" key="5">
    <source>
        <dbReference type="Proteomes" id="UP001152885"/>
    </source>
</evidence>
<keyword evidence="5" id="KW-1185">Reference proteome</keyword>
<sequence length="649" mass="74487">MTSLLIPSNQLPPVNPFLISVCPGFPSDYLEENVHYSLNCENLPKSTREVIYNSSSIKLDSTYLNVSRPSLNKNESNTYVSLAYHITNLFKKIVANDEKGSERNLHIGANINPLNQDPFKYLTLNPSCMTRVIDLNTKVKKNSSPFNPFNKLVNLLKPTNFKDLKEHTSVKILKLSNYNLDDISKLIVSTHVNILNVFQLDKNNNFENTKKIQTKSPIIPFTEETINEKIIEEPILRIKFDDDLIITALSTVYLKSECVIILGFQNGDIMYLNLNDLKYQIFHYNQECKKISTDGVTTIECINHPNYEFLIIAGYSNGEIIILNVFGEVEEYHKKTVFKDANITYFRQFDLSPFTTNQQQIIGHFKLSHKPITSISSTLPLNKPYLSDSQPLLVAIASDDGFVKIIDLLFTFDEKNIVTDVISNYFNCCITEVKFSFDYKFLVIVGNGDLIEVFKVSYYNINGLLKGRKKLDENINYPPMMKDIQIVTRLKGHTNTVKSIKFLEEDSSTNSYKLISCGFDGKVIIWEFDYKALPKIKLPTKKDVKKHEKKQSIPHALPIKNVRNSLLSPPSFTNLTNSTTMNMTSLLQQDEQQQVNYDPEIIFSLYKSLYEIRLKRFYKKKNKYQNIILPITNDKLVPSIIIPSCVIDL</sequence>
<reference evidence="4" key="1">
    <citation type="submission" date="2022-12" db="EMBL/GenBank/DDBJ databases">
        <authorList>
            <person name="Brejova B."/>
        </authorList>
    </citation>
    <scope>NUCLEOTIDE SEQUENCE</scope>
</reference>
<dbReference type="InterPro" id="IPR001680">
    <property type="entry name" value="WD40_rpt"/>
</dbReference>
<dbReference type="EMBL" id="CANTUO010000001">
    <property type="protein sequence ID" value="CAI5755506.1"/>
    <property type="molecule type" value="Genomic_DNA"/>
</dbReference>
<dbReference type="Pfam" id="PF00400">
    <property type="entry name" value="WD40"/>
    <property type="match status" value="1"/>
</dbReference>
<keyword evidence="2" id="KW-0677">Repeat</keyword>
<dbReference type="PANTHER" id="PTHR14107:SF16">
    <property type="entry name" value="AT02583P"/>
    <property type="match status" value="1"/>
</dbReference>
<dbReference type="SMART" id="SM00320">
    <property type="entry name" value="WD40"/>
    <property type="match status" value="2"/>
</dbReference>
<dbReference type="InterPro" id="IPR019775">
    <property type="entry name" value="WD40_repeat_CS"/>
</dbReference>
<organism evidence="4 5">
    <name type="scientific">Candida verbasci</name>
    <dbReference type="NCBI Taxonomy" id="1227364"/>
    <lineage>
        <taxon>Eukaryota</taxon>
        <taxon>Fungi</taxon>
        <taxon>Dikarya</taxon>
        <taxon>Ascomycota</taxon>
        <taxon>Saccharomycotina</taxon>
        <taxon>Pichiomycetes</taxon>
        <taxon>Debaryomycetaceae</taxon>
        <taxon>Candida/Lodderomyces clade</taxon>
        <taxon>Candida</taxon>
    </lineage>
</organism>
<evidence type="ECO:0000256" key="3">
    <source>
        <dbReference type="PROSITE-ProRule" id="PRU00221"/>
    </source>
</evidence>
<evidence type="ECO:0000313" key="4">
    <source>
        <dbReference type="EMBL" id="CAI5755506.1"/>
    </source>
</evidence>
<dbReference type="PROSITE" id="PS50082">
    <property type="entry name" value="WD_REPEATS_2"/>
    <property type="match status" value="1"/>
</dbReference>
<dbReference type="AlphaFoldDB" id="A0A9W4XJ23"/>
<protein>
    <submittedName>
        <fullName evidence="4">Uncharacterized protein</fullName>
    </submittedName>
</protein>
<comment type="caution">
    <text evidence="4">The sequence shown here is derived from an EMBL/GenBank/DDBJ whole genome shotgun (WGS) entry which is preliminary data.</text>
</comment>
<dbReference type="GO" id="GO:0045013">
    <property type="term" value="P:carbon catabolite repression of transcription"/>
    <property type="evidence" value="ECO:0007669"/>
    <property type="project" value="TreeGrafter"/>
</dbReference>
<name>A0A9W4XJ23_9ASCO</name>
<dbReference type="OrthoDB" id="3367at2759"/>
<accession>A0A9W4XJ23</accession>
<evidence type="ECO:0000256" key="2">
    <source>
        <dbReference type="ARBA" id="ARBA00022737"/>
    </source>
</evidence>
<dbReference type="InterPro" id="IPR051362">
    <property type="entry name" value="WD_repeat_creC_regulators"/>
</dbReference>
<feature type="repeat" description="WD" evidence="3">
    <location>
        <begin position="490"/>
        <end position="529"/>
    </location>
</feature>
<dbReference type="GO" id="GO:0051286">
    <property type="term" value="C:cell tip"/>
    <property type="evidence" value="ECO:0007669"/>
    <property type="project" value="TreeGrafter"/>
</dbReference>
<proteinExistence type="predicted"/>
<dbReference type="GO" id="GO:0005634">
    <property type="term" value="C:nucleus"/>
    <property type="evidence" value="ECO:0007669"/>
    <property type="project" value="TreeGrafter"/>
</dbReference>
<dbReference type="InterPro" id="IPR015943">
    <property type="entry name" value="WD40/YVTN_repeat-like_dom_sf"/>
</dbReference>
<dbReference type="PANTHER" id="PTHR14107">
    <property type="entry name" value="WD REPEAT PROTEIN"/>
    <property type="match status" value="1"/>
</dbReference>
<dbReference type="Gene3D" id="2.130.10.10">
    <property type="entry name" value="YVTN repeat-like/Quinoprotein amine dehydrogenase"/>
    <property type="match status" value="1"/>
</dbReference>
<dbReference type="PROSITE" id="PS00678">
    <property type="entry name" value="WD_REPEATS_1"/>
    <property type="match status" value="1"/>
</dbReference>
<dbReference type="GO" id="GO:0032153">
    <property type="term" value="C:cell division site"/>
    <property type="evidence" value="ECO:0007669"/>
    <property type="project" value="TreeGrafter"/>
</dbReference>
<evidence type="ECO:0000256" key="1">
    <source>
        <dbReference type="ARBA" id="ARBA00022574"/>
    </source>
</evidence>
<dbReference type="InterPro" id="IPR036322">
    <property type="entry name" value="WD40_repeat_dom_sf"/>
</dbReference>